<evidence type="ECO:0000259" key="1">
    <source>
        <dbReference type="Pfam" id="PF12705"/>
    </source>
</evidence>
<name>A0A0B0ETZ7_9BACT</name>
<evidence type="ECO:0000313" key="2">
    <source>
        <dbReference type="EMBL" id="KHE94145.1"/>
    </source>
</evidence>
<dbReference type="EMBL" id="JRYO01000009">
    <property type="protein sequence ID" value="KHE94145.1"/>
    <property type="molecule type" value="Genomic_DNA"/>
</dbReference>
<dbReference type="InterPro" id="IPR011604">
    <property type="entry name" value="PDDEXK-like_dom_sf"/>
</dbReference>
<dbReference type="AlphaFoldDB" id="A0A0B0ETZ7"/>
<accession>A0A0B0ETZ7</accession>
<proteinExistence type="predicted"/>
<feature type="domain" description="PD-(D/E)XK endonuclease-like" evidence="1">
    <location>
        <begin position="99"/>
        <end position="244"/>
    </location>
</feature>
<dbReference type="Proteomes" id="UP000030652">
    <property type="component" value="Unassembled WGS sequence"/>
</dbReference>
<comment type="caution">
    <text evidence="2">The sequence shown here is derived from an EMBL/GenBank/DDBJ whole genome shotgun (WGS) entry which is preliminary data.</text>
</comment>
<sequence>MSKFYNPKRSRNIFDPKDQKPFKLSRSKIDLFLECPRCFYIDRRLGVGRVPGFPFNLNSAVDTLLKKEFDYYRANNQNHPLLEKHGVDARPAAHRDLDKWRHNFTGIQYLHNPSNLLIFGAIDDLWINSKDEYIVVDYKATSKNEKITHVNLAWQIGYRRQMEIYQWLLRMNGYSVSSTGYFVYCNGQTDREMFNEKLEFDITLIHYKGDDSWVAKTVDNIHACLIHSRIPDATEDCDYCAYRTAVKDVLKPNQTMLDFYENNKK</sequence>
<reference evidence="2 3" key="1">
    <citation type="submission" date="2014-10" db="EMBL/GenBank/DDBJ databases">
        <title>Draft genome of anammox bacterium scalindua brodae, obtained using differential coverage binning of sequence data from two enrichment reactors.</title>
        <authorList>
            <person name="Speth D.R."/>
            <person name="Russ L."/>
            <person name="Kartal B."/>
            <person name="Op den Camp H.J."/>
            <person name="Dutilh B.E."/>
            <person name="Jetten M.S."/>
        </authorList>
    </citation>
    <scope>NUCLEOTIDE SEQUENCE [LARGE SCALE GENOMIC DNA]</scope>
    <source>
        <strain evidence="2">RU1</strain>
    </source>
</reference>
<evidence type="ECO:0000313" key="3">
    <source>
        <dbReference type="Proteomes" id="UP000030652"/>
    </source>
</evidence>
<dbReference type="Pfam" id="PF12705">
    <property type="entry name" value="PDDEXK_1"/>
    <property type="match status" value="1"/>
</dbReference>
<dbReference type="InterPro" id="IPR038726">
    <property type="entry name" value="PDDEXK_AddAB-type"/>
</dbReference>
<protein>
    <submittedName>
        <fullName evidence="2">PD-(D/E)XK nuclease superfamily protein</fullName>
    </submittedName>
</protein>
<organism evidence="2 3">
    <name type="scientific">Candidatus Scalindua brodae</name>
    <dbReference type="NCBI Taxonomy" id="237368"/>
    <lineage>
        <taxon>Bacteria</taxon>
        <taxon>Pseudomonadati</taxon>
        <taxon>Planctomycetota</taxon>
        <taxon>Candidatus Brocadiia</taxon>
        <taxon>Candidatus Brocadiales</taxon>
        <taxon>Candidatus Scalinduaceae</taxon>
        <taxon>Candidatus Scalindua</taxon>
    </lineage>
</organism>
<gene>
    <name evidence="2" type="ORF">SCABRO_00086</name>
</gene>
<dbReference type="Gene3D" id="3.90.320.10">
    <property type="match status" value="1"/>
</dbReference>
<dbReference type="eggNOG" id="COG2887">
    <property type="taxonomic scope" value="Bacteria"/>
</dbReference>